<dbReference type="Proteomes" id="UP000198994">
    <property type="component" value="Unassembled WGS sequence"/>
</dbReference>
<dbReference type="AlphaFoldDB" id="A0A1G7CAM0"/>
<evidence type="ECO:0000256" key="4">
    <source>
        <dbReference type="SAM" id="SignalP"/>
    </source>
</evidence>
<evidence type="ECO:0000256" key="1">
    <source>
        <dbReference type="ARBA" id="ARBA00004418"/>
    </source>
</evidence>
<reference evidence="6" key="1">
    <citation type="submission" date="2016-10" db="EMBL/GenBank/DDBJ databases">
        <authorList>
            <person name="Varghese N."/>
            <person name="Submissions S."/>
        </authorList>
    </citation>
    <scope>NUCLEOTIDE SEQUENCE [LARGE SCALE GENOMIC DNA]</scope>
    <source>
        <strain evidence="6">DSM 10146</strain>
    </source>
</reference>
<evidence type="ECO:0000256" key="3">
    <source>
        <dbReference type="ARBA" id="ARBA00022764"/>
    </source>
</evidence>
<proteinExistence type="predicted"/>
<dbReference type="GO" id="GO:0042597">
    <property type="term" value="C:periplasmic space"/>
    <property type="evidence" value="ECO:0007669"/>
    <property type="project" value="UniProtKB-SubCell"/>
</dbReference>
<name>A0A1G7CAM0_9RHOB</name>
<evidence type="ECO:0000313" key="5">
    <source>
        <dbReference type="EMBL" id="SDE36369.1"/>
    </source>
</evidence>
<keyword evidence="2 4" id="KW-0732">Signal</keyword>
<dbReference type="GO" id="GO:0055085">
    <property type="term" value="P:transmembrane transport"/>
    <property type="evidence" value="ECO:0007669"/>
    <property type="project" value="InterPro"/>
</dbReference>
<dbReference type="Pfam" id="PF03480">
    <property type="entry name" value="DctP"/>
    <property type="match status" value="1"/>
</dbReference>
<gene>
    <name evidence="5" type="ORF">SAMN04488105_10335</name>
</gene>
<organism evidence="5 6">
    <name type="scientific">Salipiger thiooxidans</name>
    <dbReference type="NCBI Taxonomy" id="282683"/>
    <lineage>
        <taxon>Bacteria</taxon>
        <taxon>Pseudomonadati</taxon>
        <taxon>Pseudomonadota</taxon>
        <taxon>Alphaproteobacteria</taxon>
        <taxon>Rhodobacterales</taxon>
        <taxon>Roseobacteraceae</taxon>
        <taxon>Salipiger</taxon>
    </lineage>
</organism>
<accession>A0A1G7CAM0</accession>
<dbReference type="NCBIfam" id="NF037995">
    <property type="entry name" value="TRAP_S1"/>
    <property type="match status" value="1"/>
</dbReference>
<dbReference type="InterPro" id="IPR018389">
    <property type="entry name" value="DctP_fam"/>
</dbReference>
<dbReference type="Gene3D" id="3.40.190.170">
    <property type="entry name" value="Bacterial extracellular solute-binding protein, family 7"/>
    <property type="match status" value="1"/>
</dbReference>
<dbReference type="STRING" id="282683.SAMN04488105_10335"/>
<feature type="chain" id="PRO_5011614641" evidence="4">
    <location>
        <begin position="24"/>
        <end position="367"/>
    </location>
</feature>
<sequence>MKTRFAASLLACSISAVALTAQADTIRATSGFGPSHAIATDVYPTIFAKLEELTDGRWTGMDTPSGLVAPNEMSTSLRDGVTEFGPLLMPYFVAEYPDSVLVSELSMLGSSAKVVSSAVTEYIVTCEPCQAEFTRNGQVYLGSDTTPLYDLLSTRPVRTLDDMKGLKIRSGSPFYAAFIESTGGAPVQMPSSELFESLSQGVIDATFSSPHEIIANRLGDVVGYVTEIEQGVFNGAAVATAGKMLWDRMDTADRKALATASQYGLAAGLAGFDAQIAEVREQKLVEFIEPDQSLVDAKAAFNEERLANAAKILEERGVSDAQSKIDRYKALIEKWEGLVTPDMTPEALGELRAQEIWSQVDFATYGG</sequence>
<dbReference type="CDD" id="cd13666">
    <property type="entry name" value="PBP2_TRAP_DctP_like_1"/>
    <property type="match status" value="1"/>
</dbReference>
<dbReference type="RefSeq" id="WP_089955969.1">
    <property type="nucleotide sequence ID" value="NZ_FNAV01000003.1"/>
</dbReference>
<dbReference type="InterPro" id="IPR038404">
    <property type="entry name" value="TRAP_DctP_sf"/>
</dbReference>
<dbReference type="PANTHER" id="PTHR33376:SF15">
    <property type="entry name" value="BLL6794 PROTEIN"/>
    <property type="match status" value="1"/>
</dbReference>
<dbReference type="PANTHER" id="PTHR33376">
    <property type="match status" value="1"/>
</dbReference>
<evidence type="ECO:0000256" key="2">
    <source>
        <dbReference type="ARBA" id="ARBA00022729"/>
    </source>
</evidence>
<feature type="signal peptide" evidence="4">
    <location>
        <begin position="1"/>
        <end position="23"/>
    </location>
</feature>
<comment type="subcellular location">
    <subcellularLocation>
        <location evidence="1">Periplasm</location>
    </subcellularLocation>
</comment>
<dbReference type="EMBL" id="FNAV01000003">
    <property type="protein sequence ID" value="SDE36369.1"/>
    <property type="molecule type" value="Genomic_DNA"/>
</dbReference>
<keyword evidence="6" id="KW-1185">Reference proteome</keyword>
<dbReference type="OrthoDB" id="7239472at2"/>
<protein>
    <submittedName>
        <fullName evidence="5">TRAP-type C4-dicarboxylate transport system, substrate-binding protein</fullName>
    </submittedName>
</protein>
<evidence type="ECO:0000313" key="6">
    <source>
        <dbReference type="Proteomes" id="UP000198994"/>
    </source>
</evidence>
<keyword evidence="3" id="KW-0574">Periplasm</keyword>